<dbReference type="Gene3D" id="1.10.720.140">
    <property type="match status" value="1"/>
</dbReference>
<feature type="region of interest" description="Disordered" evidence="1">
    <location>
        <begin position="117"/>
        <end position="238"/>
    </location>
</feature>
<protein>
    <submittedName>
        <fullName evidence="2">Uncharacterized protein</fullName>
    </submittedName>
</protein>
<gene>
    <name evidence="2" type="ORF">BGZ65_011563</name>
</gene>
<accession>A0A9P6SPD9</accession>
<name>A0A9P6SPD9_9FUNG</name>
<comment type="caution">
    <text evidence="2">The sequence shown here is derived from an EMBL/GenBank/DDBJ whole genome shotgun (WGS) entry which is preliminary data.</text>
</comment>
<feature type="compositionally biased region" description="Low complexity" evidence="1">
    <location>
        <begin position="153"/>
        <end position="162"/>
    </location>
</feature>
<feature type="compositionally biased region" description="Polar residues" evidence="1">
    <location>
        <begin position="204"/>
        <end position="225"/>
    </location>
</feature>
<dbReference type="OrthoDB" id="3045089at2759"/>
<dbReference type="EMBL" id="JAAAHW010003319">
    <property type="protein sequence ID" value="KAF9985155.1"/>
    <property type="molecule type" value="Genomic_DNA"/>
</dbReference>
<feature type="non-terminal residue" evidence="2">
    <location>
        <position position="238"/>
    </location>
</feature>
<dbReference type="AlphaFoldDB" id="A0A9P6SPD9"/>
<dbReference type="Proteomes" id="UP000749646">
    <property type="component" value="Unassembled WGS sequence"/>
</dbReference>
<feature type="compositionally biased region" description="Low complexity" evidence="1">
    <location>
        <begin position="122"/>
        <end position="132"/>
    </location>
</feature>
<organism evidence="2 3">
    <name type="scientific">Modicella reniformis</name>
    <dbReference type="NCBI Taxonomy" id="1440133"/>
    <lineage>
        <taxon>Eukaryota</taxon>
        <taxon>Fungi</taxon>
        <taxon>Fungi incertae sedis</taxon>
        <taxon>Mucoromycota</taxon>
        <taxon>Mortierellomycotina</taxon>
        <taxon>Mortierellomycetes</taxon>
        <taxon>Mortierellales</taxon>
        <taxon>Mortierellaceae</taxon>
        <taxon>Modicella</taxon>
    </lineage>
</organism>
<evidence type="ECO:0000313" key="3">
    <source>
        <dbReference type="Proteomes" id="UP000749646"/>
    </source>
</evidence>
<feature type="compositionally biased region" description="Pro residues" evidence="1">
    <location>
        <begin position="133"/>
        <end position="152"/>
    </location>
</feature>
<evidence type="ECO:0000256" key="1">
    <source>
        <dbReference type="SAM" id="MobiDB-lite"/>
    </source>
</evidence>
<reference evidence="2" key="1">
    <citation type="journal article" date="2020" name="Fungal Divers.">
        <title>Resolving the Mortierellaceae phylogeny through synthesis of multi-gene phylogenetics and phylogenomics.</title>
        <authorList>
            <person name="Vandepol N."/>
            <person name="Liber J."/>
            <person name="Desiro A."/>
            <person name="Na H."/>
            <person name="Kennedy M."/>
            <person name="Barry K."/>
            <person name="Grigoriev I.V."/>
            <person name="Miller A.N."/>
            <person name="O'Donnell K."/>
            <person name="Stajich J.E."/>
            <person name="Bonito G."/>
        </authorList>
    </citation>
    <scope>NUCLEOTIDE SEQUENCE</scope>
    <source>
        <strain evidence="2">MES-2147</strain>
    </source>
</reference>
<proteinExistence type="predicted"/>
<sequence length="238" mass="26121">MMANREVPCCAYCAYFLKVFNLDEKGLKALNSKTLRHYLEAYNIDTHGLLEKDEFIKTILANRPLSDSCENHFWAQMPDTVEEWVGLRDEFTSVTAPPAMSEGSYLDRFFTKLRAGDPAAKSKTSTTKSQQPQPQPQPTSEPPPRPRPPPPSQSHHPYQQTPKPQGSPADAQMGARPGSGPKAYPQMPTSGGSKAFPQMPTPPSSGESSAYPQMSTPPLTGSTAYPQMPTPPHAGSYW</sequence>
<keyword evidence="3" id="KW-1185">Reference proteome</keyword>
<evidence type="ECO:0000313" key="2">
    <source>
        <dbReference type="EMBL" id="KAF9985155.1"/>
    </source>
</evidence>